<keyword evidence="1" id="KW-0285">Flavoprotein</keyword>
<gene>
    <name evidence="6" type="ORF">BDD30_0104</name>
</gene>
<sequence length="415" mass="45730">MHVGIIGAGIGGACLAHGLRKNGIKVTVYERNPAATSALPGYGIHINILSQKAMQECLADENWLAFKKISKPVGGQSRFYNERLRLLAVHGGISPMDGRIISEQRLSISRVELREVLNKGLKDTIQWNKMFVRYENLKSGGVRIFFVDGSHEDVDALVGADGSNSKVRKQYLPFIERFDVGVSIIVGRSRLTPALAALLPQNFLDGSPNSIVPKSPDWLFITMWRAPVDTQSKADLAEIDNFIVWVYAAATDSFPNNATNFPAEALCDLVQSRMISWNPNLHALIKQSDMENVSLIPLRSMPYLPPWESSAVTLLGDAIHNMTPMAGAGANTALRDALLLTQALTRVASGSEDLVKAISDYEQQMRIYANEIVGISLRSAQNAIAHFSTPPLKQKHLSRKHSASKGYRHRNVCEF</sequence>
<evidence type="ECO:0000313" key="7">
    <source>
        <dbReference type="Proteomes" id="UP000280955"/>
    </source>
</evidence>
<keyword evidence="7" id="KW-1185">Reference proteome</keyword>
<dbReference type="InterPro" id="IPR002938">
    <property type="entry name" value="FAD-bd"/>
</dbReference>
<evidence type="ECO:0000313" key="6">
    <source>
        <dbReference type="EMBL" id="RKS65835.1"/>
    </source>
</evidence>
<accession>A0ABX9SQT8</accession>
<reference evidence="6 7" key="1">
    <citation type="submission" date="2018-10" db="EMBL/GenBank/DDBJ databases">
        <title>Genomic Encyclopedia of Archaeal and Bacterial Type Strains, Phase II (KMG-II): from individual species to whole genera.</title>
        <authorList>
            <person name="Goeker M."/>
        </authorList>
    </citation>
    <scope>NUCLEOTIDE SEQUENCE [LARGE SCALE GENOMIC DNA]</scope>
    <source>
        <strain evidence="6 7">DSM 15149</strain>
    </source>
</reference>
<dbReference type="Proteomes" id="UP000280955">
    <property type="component" value="Unassembled WGS sequence"/>
</dbReference>
<evidence type="ECO:0000256" key="1">
    <source>
        <dbReference type="ARBA" id="ARBA00022630"/>
    </source>
</evidence>
<organism evidence="6 7">
    <name type="scientific">Photorhabdus asymbiotica</name>
    <dbReference type="NCBI Taxonomy" id="291112"/>
    <lineage>
        <taxon>Bacteria</taxon>
        <taxon>Pseudomonadati</taxon>
        <taxon>Pseudomonadota</taxon>
        <taxon>Gammaproteobacteria</taxon>
        <taxon>Enterobacterales</taxon>
        <taxon>Morganellaceae</taxon>
        <taxon>Photorhabdus</taxon>
    </lineage>
</organism>
<keyword evidence="3" id="KW-0560">Oxidoreductase</keyword>
<dbReference type="PANTHER" id="PTHR47178:SF5">
    <property type="entry name" value="FAD-BINDING DOMAIN-CONTAINING PROTEIN"/>
    <property type="match status" value="1"/>
</dbReference>
<dbReference type="EMBL" id="RBLJ01000001">
    <property type="protein sequence ID" value="RKS65835.1"/>
    <property type="molecule type" value="Genomic_DNA"/>
</dbReference>
<dbReference type="PRINTS" id="PR00420">
    <property type="entry name" value="RNGMNOXGNASE"/>
</dbReference>
<evidence type="ECO:0000256" key="2">
    <source>
        <dbReference type="ARBA" id="ARBA00022827"/>
    </source>
</evidence>
<evidence type="ECO:0000259" key="5">
    <source>
        <dbReference type="Pfam" id="PF01494"/>
    </source>
</evidence>
<proteinExistence type="predicted"/>
<keyword evidence="2" id="KW-0274">FAD</keyword>
<protein>
    <submittedName>
        <fullName evidence="6">2-polyprenyl-6-methoxyphenol hydroxylase-like FAD-dependent oxidoreductase</fullName>
    </submittedName>
</protein>
<dbReference type="Pfam" id="PF13450">
    <property type="entry name" value="NAD_binding_8"/>
    <property type="match status" value="1"/>
</dbReference>
<keyword evidence="4" id="KW-0503">Monooxygenase</keyword>
<evidence type="ECO:0000256" key="3">
    <source>
        <dbReference type="ARBA" id="ARBA00023002"/>
    </source>
</evidence>
<dbReference type="PANTHER" id="PTHR47178">
    <property type="entry name" value="MONOOXYGENASE, FAD-BINDING"/>
    <property type="match status" value="1"/>
</dbReference>
<dbReference type="Pfam" id="PF01494">
    <property type="entry name" value="FAD_binding_3"/>
    <property type="match status" value="1"/>
</dbReference>
<comment type="caution">
    <text evidence="6">The sequence shown here is derived from an EMBL/GenBank/DDBJ whole genome shotgun (WGS) entry which is preliminary data.</text>
</comment>
<evidence type="ECO:0000256" key="4">
    <source>
        <dbReference type="ARBA" id="ARBA00023033"/>
    </source>
</evidence>
<dbReference type="SUPFAM" id="SSF51905">
    <property type="entry name" value="FAD/NAD(P)-binding domain"/>
    <property type="match status" value="1"/>
</dbReference>
<dbReference type="InterPro" id="IPR036188">
    <property type="entry name" value="FAD/NAD-bd_sf"/>
</dbReference>
<dbReference type="RefSeq" id="WP_015834325.1">
    <property type="nucleotide sequence ID" value="NC_012962.1"/>
</dbReference>
<dbReference type="Gene3D" id="3.50.50.60">
    <property type="entry name" value="FAD/NAD(P)-binding domain"/>
    <property type="match status" value="1"/>
</dbReference>
<feature type="domain" description="FAD-binding" evidence="5">
    <location>
        <begin position="289"/>
        <end position="364"/>
    </location>
</feature>
<name>A0ABX9SQT8_9GAMM</name>